<evidence type="ECO:0000313" key="4">
    <source>
        <dbReference type="Proteomes" id="UP000299102"/>
    </source>
</evidence>
<keyword evidence="2" id="KW-1133">Transmembrane helix</keyword>
<keyword evidence="4" id="KW-1185">Reference proteome</keyword>
<sequence>MFVLCWNRSHASSAATYPARGNFDTLSKIKKTEAVFINILSGDKHELPKAAHLRGGCAHPATSAGPGFDQGERDSFPAPSSQCPDFPEILIRLHDNAPGHTAPTATVPLALPLGWSCPLLLLILFILL</sequence>
<keyword evidence="2" id="KW-0812">Transmembrane</keyword>
<gene>
    <name evidence="3" type="ORF">EVAR_51585_1</name>
</gene>
<evidence type="ECO:0000256" key="1">
    <source>
        <dbReference type="SAM" id="MobiDB-lite"/>
    </source>
</evidence>
<evidence type="ECO:0000256" key="2">
    <source>
        <dbReference type="SAM" id="Phobius"/>
    </source>
</evidence>
<protein>
    <submittedName>
        <fullName evidence="3">Uncharacterized protein</fullName>
    </submittedName>
</protein>
<reference evidence="3 4" key="1">
    <citation type="journal article" date="2019" name="Commun. Biol.">
        <title>The bagworm genome reveals a unique fibroin gene that provides high tensile strength.</title>
        <authorList>
            <person name="Kono N."/>
            <person name="Nakamura H."/>
            <person name="Ohtoshi R."/>
            <person name="Tomita M."/>
            <person name="Numata K."/>
            <person name="Arakawa K."/>
        </authorList>
    </citation>
    <scope>NUCLEOTIDE SEQUENCE [LARGE SCALE GENOMIC DNA]</scope>
</reference>
<dbReference type="AlphaFoldDB" id="A0A4C1YHY1"/>
<name>A0A4C1YHY1_EUMVA</name>
<comment type="caution">
    <text evidence="3">The sequence shown here is derived from an EMBL/GenBank/DDBJ whole genome shotgun (WGS) entry which is preliminary data.</text>
</comment>
<dbReference type="EMBL" id="BGZK01001217">
    <property type="protein sequence ID" value="GBP74660.1"/>
    <property type="molecule type" value="Genomic_DNA"/>
</dbReference>
<feature type="transmembrane region" description="Helical" evidence="2">
    <location>
        <begin position="109"/>
        <end position="127"/>
    </location>
</feature>
<organism evidence="3 4">
    <name type="scientific">Eumeta variegata</name>
    <name type="common">Bagworm moth</name>
    <name type="synonym">Eumeta japonica</name>
    <dbReference type="NCBI Taxonomy" id="151549"/>
    <lineage>
        <taxon>Eukaryota</taxon>
        <taxon>Metazoa</taxon>
        <taxon>Ecdysozoa</taxon>
        <taxon>Arthropoda</taxon>
        <taxon>Hexapoda</taxon>
        <taxon>Insecta</taxon>
        <taxon>Pterygota</taxon>
        <taxon>Neoptera</taxon>
        <taxon>Endopterygota</taxon>
        <taxon>Lepidoptera</taxon>
        <taxon>Glossata</taxon>
        <taxon>Ditrysia</taxon>
        <taxon>Tineoidea</taxon>
        <taxon>Psychidae</taxon>
        <taxon>Oiketicinae</taxon>
        <taxon>Eumeta</taxon>
    </lineage>
</organism>
<feature type="region of interest" description="Disordered" evidence="1">
    <location>
        <begin position="56"/>
        <end position="80"/>
    </location>
</feature>
<evidence type="ECO:0000313" key="3">
    <source>
        <dbReference type="EMBL" id="GBP74660.1"/>
    </source>
</evidence>
<proteinExistence type="predicted"/>
<keyword evidence="2" id="KW-0472">Membrane</keyword>
<dbReference type="Proteomes" id="UP000299102">
    <property type="component" value="Unassembled WGS sequence"/>
</dbReference>
<accession>A0A4C1YHY1</accession>